<dbReference type="EMBL" id="AM480287">
    <property type="protein sequence ID" value="CAN83873.1"/>
    <property type="molecule type" value="Genomic_DNA"/>
</dbReference>
<evidence type="ECO:0000313" key="1">
    <source>
        <dbReference type="EMBL" id="CAN83873.1"/>
    </source>
</evidence>
<proteinExistence type="predicted"/>
<protein>
    <submittedName>
        <fullName evidence="1">Uncharacterized protein</fullName>
    </submittedName>
</protein>
<accession>A5C2Z5</accession>
<name>A5C2Z5_VITVI</name>
<organism evidence="1">
    <name type="scientific">Vitis vinifera</name>
    <name type="common">Grape</name>
    <dbReference type="NCBI Taxonomy" id="29760"/>
    <lineage>
        <taxon>Eukaryota</taxon>
        <taxon>Viridiplantae</taxon>
        <taxon>Streptophyta</taxon>
        <taxon>Embryophyta</taxon>
        <taxon>Tracheophyta</taxon>
        <taxon>Spermatophyta</taxon>
        <taxon>Magnoliopsida</taxon>
        <taxon>eudicotyledons</taxon>
        <taxon>Gunneridae</taxon>
        <taxon>Pentapetalae</taxon>
        <taxon>rosids</taxon>
        <taxon>Vitales</taxon>
        <taxon>Vitaceae</taxon>
        <taxon>Viteae</taxon>
        <taxon>Vitis</taxon>
    </lineage>
</organism>
<sequence>MALCCRKRRRRSRQKPADNAAESRQRCAGSRRLVAGSGTKATFNCSSVEGHDGTRVDIQVGCSRHVYRSMEKGFPGFDRSCEIHFPGTALSLCPIRGPEVEWVPCQKCPFNFLTFLLQKGELYRGLLVRKERVGK</sequence>
<dbReference type="AlphaFoldDB" id="A5C2Z5"/>
<gene>
    <name evidence="1" type="ORF">VITISV_014756</name>
</gene>
<reference evidence="1" key="1">
    <citation type="journal article" date="2007" name="PLoS ONE">
        <title>The first genome sequence of an elite grapevine cultivar (Pinot noir Vitis vinifera L.): coping with a highly heterozygous genome.</title>
        <authorList>
            <person name="Velasco R."/>
            <person name="Zharkikh A."/>
            <person name="Troggio M."/>
            <person name="Cartwright D.A."/>
            <person name="Cestaro A."/>
            <person name="Pruss D."/>
            <person name="Pindo M."/>
            <person name="FitzGerald L.M."/>
            <person name="Vezzulli S."/>
            <person name="Reid J."/>
            <person name="Malacarne G."/>
            <person name="Iliev D."/>
            <person name="Coppola G."/>
            <person name="Wardell B."/>
            <person name="Micheletti D."/>
            <person name="Macalma T."/>
            <person name="Facci M."/>
            <person name="Mitchell J.T."/>
            <person name="Perazzolli M."/>
            <person name="Eldredge G."/>
            <person name="Gatto P."/>
            <person name="Oyzerski R."/>
            <person name="Moretto M."/>
            <person name="Gutin N."/>
            <person name="Stefanini M."/>
            <person name="Chen Y."/>
            <person name="Segala C."/>
            <person name="Davenport C."/>
            <person name="Dematte L."/>
            <person name="Mraz A."/>
            <person name="Battilana J."/>
            <person name="Stormo K."/>
            <person name="Costa F."/>
            <person name="Tao Q."/>
            <person name="Si-Ammour A."/>
            <person name="Harkins T."/>
            <person name="Lackey A."/>
            <person name="Perbost C."/>
            <person name="Taillon B."/>
            <person name="Stella A."/>
            <person name="Solovyev V."/>
            <person name="Fawcett J.A."/>
            <person name="Sterck L."/>
            <person name="Vandepoele K."/>
            <person name="Grando S.M."/>
            <person name="Toppo S."/>
            <person name="Moser C."/>
            <person name="Lanchbury J."/>
            <person name="Bogden R."/>
            <person name="Skolnick M."/>
            <person name="Sgaramella V."/>
            <person name="Bhatnagar S.K."/>
            <person name="Fontana P."/>
            <person name="Gutin A."/>
            <person name="Van de Peer Y."/>
            <person name="Salamini F."/>
            <person name="Viola R."/>
        </authorList>
    </citation>
    <scope>NUCLEOTIDE SEQUENCE</scope>
</reference>